<accession>A0A9N6WPT9</accession>
<dbReference type="Pfam" id="PF07035">
    <property type="entry name" value="RMC1_C"/>
    <property type="match status" value="1"/>
</dbReference>
<dbReference type="GO" id="GO:0035658">
    <property type="term" value="C:Mon1-Ccz1 complex"/>
    <property type="evidence" value="ECO:0007669"/>
    <property type="project" value="InterPro"/>
</dbReference>
<gene>
    <name evidence="3" type="primary">EOG090X028B</name>
</gene>
<dbReference type="AlphaFoldDB" id="A0A9N6WPT9"/>
<sequence length="653" mass="73638">MTEDVGEEEYIFELSENPISFEPVTKFTNVFYDEVTRQVFTVRSGGATGVNVKGPDLKSPLNFRVEDKGAVLSMKFSPNQQTLAIQRSSKTVEFLNFSNCEPVGPEYSQPCRGSSLILGFVWVSVTDFIMITNQGVEHYQITAEKRAVRALKSHSLQSNWFVYCPLSGLLLVSSGVLGNCLQPYLLKNHQLVRLTKFEVDVANPPQTARLCLFERDVTPTTLYNQTVVLILKHNIVNSTAEIVIYTLSRDSPPRKTHILSLDSSGKLAVSILDNLIVVHHQASKTSSIFDINLPSESDGRCITLNPLLAAVAIRPYFFNIPASAAMLNHKSKVSCEMYSPSWVFFQPNIIIDAILGSMWCLKLVLAPVIDRIGDPCGLIDFLLRRRDCKATVLMALKKLVHPTSQSCCDLVTMGRVFDQLNECYRQQLDIEMQSQIAMPAGMQSSAVVAVLVQPNVVIDQKDLFSHVLALFVGCDDPCKDGERDRFIVATVNEYLRSLVQYHIPVQHFIYEMLIEAFVRLRLLYQLHQFFQYHAVADSKPLACLLLSLESVYPASYQLALDMLKRIGTANEEIIEILLSKNKVMSALRFARDALSVENISARKFLEAAQTSQVPEIFYGVYRFFQQRNQRARGNPDFLKGLIHHLRNPRKIIE</sequence>
<dbReference type="InterPro" id="IPR009755">
    <property type="entry name" value="RMC1_C"/>
</dbReference>
<evidence type="ECO:0000313" key="3">
    <source>
        <dbReference type="EMBL" id="CAG4642348.1"/>
    </source>
</evidence>
<dbReference type="PANTHER" id="PTHR12897">
    <property type="entry name" value="COLON CANCER-ASSOCIATED PROTEIN MIC1"/>
    <property type="match status" value="1"/>
</dbReference>
<feature type="domain" description="Mic1" evidence="1">
    <location>
        <begin position="385"/>
        <end position="639"/>
    </location>
</feature>
<dbReference type="Pfam" id="PF21029">
    <property type="entry name" value="RMC1_N"/>
    <property type="match status" value="1"/>
</dbReference>
<dbReference type="GO" id="GO:0005765">
    <property type="term" value="C:lysosomal membrane"/>
    <property type="evidence" value="ECO:0007669"/>
    <property type="project" value="TreeGrafter"/>
</dbReference>
<dbReference type="GO" id="GO:0031902">
    <property type="term" value="C:late endosome membrane"/>
    <property type="evidence" value="ECO:0007669"/>
    <property type="project" value="TreeGrafter"/>
</dbReference>
<evidence type="ECO:0000259" key="2">
    <source>
        <dbReference type="Pfam" id="PF21029"/>
    </source>
</evidence>
<feature type="domain" description="Regulator of MON1-CCZ1 complex N-terminal" evidence="2">
    <location>
        <begin position="30"/>
        <end position="147"/>
    </location>
</feature>
<organism evidence="3">
    <name type="scientific">Evadne anonyx</name>
    <dbReference type="NCBI Taxonomy" id="141404"/>
    <lineage>
        <taxon>Eukaryota</taxon>
        <taxon>Metazoa</taxon>
        <taxon>Ecdysozoa</taxon>
        <taxon>Arthropoda</taxon>
        <taxon>Crustacea</taxon>
        <taxon>Branchiopoda</taxon>
        <taxon>Diplostraca</taxon>
        <taxon>Cladocera</taxon>
        <taxon>Onychopoda</taxon>
        <taxon>Podonidae</taxon>
        <taxon>Evadne</taxon>
    </lineage>
</organism>
<dbReference type="InterPro" id="IPR040371">
    <property type="entry name" value="RMC1"/>
</dbReference>
<protein>
    <submittedName>
        <fullName evidence="3">EOG090X028B</fullName>
    </submittedName>
</protein>
<dbReference type="GO" id="GO:0010506">
    <property type="term" value="P:regulation of autophagy"/>
    <property type="evidence" value="ECO:0007669"/>
    <property type="project" value="InterPro"/>
</dbReference>
<dbReference type="InterPro" id="IPR049040">
    <property type="entry name" value="RMC1_N"/>
</dbReference>
<evidence type="ECO:0000259" key="1">
    <source>
        <dbReference type="Pfam" id="PF07035"/>
    </source>
</evidence>
<name>A0A9N6WPT9_9CRUS</name>
<dbReference type="PANTHER" id="PTHR12897:SF4">
    <property type="entry name" value="REGULATOR OF MON1-CCZ1 COMPLEX"/>
    <property type="match status" value="1"/>
</dbReference>
<proteinExistence type="predicted"/>
<reference evidence="3" key="1">
    <citation type="submission" date="2021-04" db="EMBL/GenBank/DDBJ databases">
        <authorList>
            <person name="Cornetti L."/>
        </authorList>
    </citation>
    <scope>NUCLEOTIDE SEQUENCE</scope>
</reference>
<dbReference type="EMBL" id="OC985693">
    <property type="protein sequence ID" value="CAG4642348.1"/>
    <property type="molecule type" value="Genomic_DNA"/>
</dbReference>